<dbReference type="Pfam" id="PF00015">
    <property type="entry name" value="MCPsignal"/>
    <property type="match status" value="1"/>
</dbReference>
<evidence type="ECO:0000259" key="9">
    <source>
        <dbReference type="PROSITE" id="PS50192"/>
    </source>
</evidence>
<dbReference type="GO" id="GO:0004888">
    <property type="term" value="F:transmembrane signaling receptor activity"/>
    <property type="evidence" value="ECO:0007669"/>
    <property type="project" value="InterPro"/>
</dbReference>
<dbReference type="CDD" id="cd06225">
    <property type="entry name" value="HAMP"/>
    <property type="match status" value="1"/>
</dbReference>
<evidence type="ECO:0000256" key="5">
    <source>
        <dbReference type="PROSITE-ProRule" id="PRU00284"/>
    </source>
</evidence>
<name>A0A9X2I5U8_9GAMM</name>
<evidence type="ECO:0000313" key="12">
    <source>
        <dbReference type="Proteomes" id="UP001139319"/>
    </source>
</evidence>
<evidence type="ECO:0000256" key="3">
    <source>
        <dbReference type="ARBA" id="ARBA00023224"/>
    </source>
</evidence>
<evidence type="ECO:0000256" key="1">
    <source>
        <dbReference type="ARBA" id="ARBA00004429"/>
    </source>
</evidence>
<feature type="domain" description="T-SNARE coiled-coil homology" evidence="9">
    <location>
        <begin position="456"/>
        <end position="518"/>
    </location>
</feature>
<comment type="similarity">
    <text evidence="4">Belongs to the methyl-accepting chemotaxis (MCP) protein family.</text>
</comment>
<evidence type="ECO:0000256" key="6">
    <source>
        <dbReference type="SAM" id="Coils"/>
    </source>
</evidence>
<comment type="subcellular location">
    <subcellularLocation>
        <location evidence="1">Cell inner membrane</location>
        <topology evidence="1">Multi-pass membrane protein</topology>
    </subcellularLocation>
</comment>
<proteinExistence type="inferred from homology"/>
<dbReference type="CDD" id="cd11386">
    <property type="entry name" value="MCP_signal"/>
    <property type="match status" value="1"/>
</dbReference>
<reference evidence="11" key="2">
    <citation type="submission" date="2023-01" db="EMBL/GenBank/DDBJ databases">
        <title>Gilvimarinus xylanilyticus HB14 isolated from Caulerpa lentillifera aquaculture base in Hainan, China.</title>
        <authorList>
            <person name="Zhang Y.-J."/>
        </authorList>
    </citation>
    <scope>NUCLEOTIDE SEQUENCE</scope>
    <source>
        <strain evidence="11">HB14</strain>
    </source>
</reference>
<evidence type="ECO:0000313" key="11">
    <source>
        <dbReference type="EMBL" id="MCP8900456.1"/>
    </source>
</evidence>
<dbReference type="Proteomes" id="UP001139319">
    <property type="component" value="Unassembled WGS sequence"/>
</dbReference>
<dbReference type="GO" id="GO:0006935">
    <property type="term" value="P:chemotaxis"/>
    <property type="evidence" value="ECO:0007669"/>
    <property type="project" value="InterPro"/>
</dbReference>
<dbReference type="FunFam" id="1.10.287.950:FF:000001">
    <property type="entry name" value="Methyl-accepting chemotaxis sensory transducer"/>
    <property type="match status" value="1"/>
</dbReference>
<evidence type="ECO:0000256" key="2">
    <source>
        <dbReference type="ARBA" id="ARBA00022519"/>
    </source>
</evidence>
<dbReference type="PANTHER" id="PTHR32089">
    <property type="entry name" value="METHYL-ACCEPTING CHEMOTAXIS PROTEIN MCPB"/>
    <property type="match status" value="1"/>
</dbReference>
<feature type="coiled-coil region" evidence="6">
    <location>
        <begin position="245"/>
        <end position="272"/>
    </location>
</feature>
<organism evidence="11 12">
    <name type="scientific">Gilvimarinus xylanilyticus</name>
    <dbReference type="NCBI Taxonomy" id="2944139"/>
    <lineage>
        <taxon>Bacteria</taxon>
        <taxon>Pseudomonadati</taxon>
        <taxon>Pseudomonadota</taxon>
        <taxon>Gammaproteobacteria</taxon>
        <taxon>Cellvibrionales</taxon>
        <taxon>Cellvibrionaceae</taxon>
        <taxon>Gilvimarinus</taxon>
    </lineage>
</organism>
<gene>
    <name evidence="11" type="ORF">M6D89_14210</name>
</gene>
<dbReference type="PROSITE" id="PS50192">
    <property type="entry name" value="T_SNARE"/>
    <property type="match status" value="1"/>
</dbReference>
<feature type="domain" description="HAMP" evidence="10">
    <location>
        <begin position="212"/>
        <end position="264"/>
    </location>
</feature>
<dbReference type="InterPro" id="IPR003660">
    <property type="entry name" value="HAMP_dom"/>
</dbReference>
<dbReference type="InterPro" id="IPR004089">
    <property type="entry name" value="MCPsignal_dom"/>
</dbReference>
<dbReference type="RefSeq" id="WP_253968748.1">
    <property type="nucleotide sequence ID" value="NZ_JAMFTH010000005.1"/>
</dbReference>
<keyword evidence="7" id="KW-1133">Transmembrane helix</keyword>
<keyword evidence="7" id="KW-0472">Membrane</keyword>
<sequence>MKWVTRSMQMRLMVVVGCGLAGLLIAAEVAIHLLNGQLSSYNQLIERNVAQERVISNINFDFKVQVQEWKNVLLRGADTGQREKYWGRFEDNHQQIQQRGQALLQRLDNGTSKQRLSEFLRAHKKAYGQYQSGLQAFIASGFNSAAGDRAVSGIDREPSRLLAEAADSISAEVAAAAAGVKRASAQVSFWAQLSTVVVAIAVMVGLWLLLSRSLIKPLQSVMDHIRVMAGGDFSRAFHLRRSDELGQLGDNLQQMQEEIRQVVQSVKQTSGQLGEASASINQTASDIARSIGETEHSTDQVAAAVNEMSSTVQEVANNASGAASAAGDADTGAKQGLGMMEQTIASISELSAQVEEVSGAMVQLEGETDRIGHVLGVIQGIAEQTNLLALNAAIEAARAGEQGRGFAVVADEVRALAQRTQESTAEIQQIIEAVQSGASGATQAMEVGREKTQRTVTLVGETGDSIRAISAAIASIVDMNTQIATAAEEQSYAAEEINKNVANVVTMVQNANQSARQSTQTANKLDESAQTLSQQIAHFRV</sequence>
<evidence type="ECO:0000259" key="10">
    <source>
        <dbReference type="PROSITE" id="PS50885"/>
    </source>
</evidence>
<dbReference type="GO" id="GO:0005886">
    <property type="term" value="C:plasma membrane"/>
    <property type="evidence" value="ECO:0007669"/>
    <property type="project" value="UniProtKB-SubCell"/>
</dbReference>
<dbReference type="PROSITE" id="PS50885">
    <property type="entry name" value="HAMP"/>
    <property type="match status" value="1"/>
</dbReference>
<protein>
    <submittedName>
        <fullName evidence="11">Methyl-accepting chemotaxis protein</fullName>
    </submittedName>
</protein>
<dbReference type="PANTHER" id="PTHR32089:SF112">
    <property type="entry name" value="LYSOZYME-LIKE PROTEIN-RELATED"/>
    <property type="match status" value="1"/>
</dbReference>
<dbReference type="PROSITE" id="PS50111">
    <property type="entry name" value="CHEMOTAXIS_TRANSDUC_2"/>
    <property type="match status" value="1"/>
</dbReference>
<keyword evidence="3 5" id="KW-0807">Transducer</keyword>
<dbReference type="SMART" id="SM00304">
    <property type="entry name" value="HAMP"/>
    <property type="match status" value="1"/>
</dbReference>
<feature type="transmembrane region" description="Helical" evidence="7">
    <location>
        <begin position="189"/>
        <end position="210"/>
    </location>
</feature>
<dbReference type="AlphaFoldDB" id="A0A9X2I5U8"/>
<dbReference type="GO" id="GO:0007165">
    <property type="term" value="P:signal transduction"/>
    <property type="evidence" value="ECO:0007669"/>
    <property type="project" value="UniProtKB-KW"/>
</dbReference>
<evidence type="ECO:0000259" key="8">
    <source>
        <dbReference type="PROSITE" id="PS50111"/>
    </source>
</evidence>
<keyword evidence="2" id="KW-0997">Cell inner membrane</keyword>
<keyword evidence="6" id="KW-0175">Coiled coil</keyword>
<dbReference type="InterPro" id="IPR004090">
    <property type="entry name" value="Chemotax_Me-accpt_rcpt"/>
</dbReference>
<feature type="domain" description="Methyl-accepting transducer" evidence="8">
    <location>
        <begin position="269"/>
        <end position="505"/>
    </location>
</feature>
<dbReference type="SMART" id="SM00283">
    <property type="entry name" value="MA"/>
    <property type="match status" value="1"/>
</dbReference>
<dbReference type="Gene3D" id="1.10.287.950">
    <property type="entry name" value="Methyl-accepting chemotaxis protein"/>
    <property type="match status" value="1"/>
</dbReference>
<dbReference type="InterPro" id="IPR000727">
    <property type="entry name" value="T_SNARE_dom"/>
</dbReference>
<evidence type="ECO:0000256" key="7">
    <source>
        <dbReference type="SAM" id="Phobius"/>
    </source>
</evidence>
<reference evidence="11" key="1">
    <citation type="submission" date="2022-05" db="EMBL/GenBank/DDBJ databases">
        <authorList>
            <person name="Sun H.-N."/>
        </authorList>
    </citation>
    <scope>NUCLEOTIDE SEQUENCE</scope>
    <source>
        <strain evidence="11">HB14</strain>
    </source>
</reference>
<comment type="caution">
    <text evidence="11">The sequence shown here is derived from an EMBL/GenBank/DDBJ whole genome shotgun (WGS) entry which is preliminary data.</text>
</comment>
<keyword evidence="2" id="KW-1003">Cell membrane</keyword>
<evidence type="ECO:0000256" key="4">
    <source>
        <dbReference type="ARBA" id="ARBA00029447"/>
    </source>
</evidence>
<keyword evidence="7" id="KW-0812">Transmembrane</keyword>
<dbReference type="PRINTS" id="PR00260">
    <property type="entry name" value="CHEMTRNSDUCR"/>
</dbReference>
<dbReference type="Pfam" id="PF00672">
    <property type="entry name" value="HAMP"/>
    <property type="match status" value="1"/>
</dbReference>
<keyword evidence="12" id="KW-1185">Reference proteome</keyword>
<dbReference type="SUPFAM" id="SSF58104">
    <property type="entry name" value="Methyl-accepting chemotaxis protein (MCP) signaling domain"/>
    <property type="match status" value="1"/>
</dbReference>
<dbReference type="EMBL" id="JAMFTH010000005">
    <property type="protein sequence ID" value="MCP8900456.1"/>
    <property type="molecule type" value="Genomic_DNA"/>
</dbReference>
<accession>A0A9X2I5U8</accession>